<keyword evidence="1" id="KW-0805">Transcription regulation</keyword>
<dbReference type="STRING" id="417102.CA982_07430"/>
<sequence length="193" mass="20676">MAGGSGPKIVGSTLELLRTRGPAGVTIESVAAHSGVARTTIYRRYRNRNEMLGAALLDVAVVEPPDADLPAEARLRWVVSHAASMVLDGIGFGGMAALLTDSDPEFGVLFRQVLARHRVELREVLDAGKRRGQFAATMEPEMLVDAIVGALVAERARTGGVADDWEDRAVAAFAPMVFAAESDPRRRSPGKRE</sequence>
<dbReference type="InterPro" id="IPR009057">
    <property type="entry name" value="Homeodomain-like_sf"/>
</dbReference>
<dbReference type="InterPro" id="IPR011075">
    <property type="entry name" value="TetR_C"/>
</dbReference>
<gene>
    <name evidence="6" type="ORF">CA982_07430</name>
</gene>
<reference evidence="6 7" key="1">
    <citation type="submission" date="2017-05" db="EMBL/GenBank/DDBJ databases">
        <title>Biotechnological potential of actinobacteria isolated from South African environments.</title>
        <authorList>
            <person name="Le Roes-Hill M."/>
            <person name="Prins A."/>
            <person name="Durrell K.A."/>
        </authorList>
    </citation>
    <scope>NUCLEOTIDE SEQUENCE [LARGE SCALE GENOMIC DNA]</scope>
    <source>
        <strain evidence="6">BS2</strain>
    </source>
</reference>
<organism evidence="6 7">
    <name type="scientific">Gordonia lacunae</name>
    <dbReference type="NCBI Taxonomy" id="417102"/>
    <lineage>
        <taxon>Bacteria</taxon>
        <taxon>Bacillati</taxon>
        <taxon>Actinomycetota</taxon>
        <taxon>Actinomycetes</taxon>
        <taxon>Mycobacteriales</taxon>
        <taxon>Gordoniaceae</taxon>
        <taxon>Gordonia</taxon>
    </lineage>
</organism>
<dbReference type="OrthoDB" id="9796019at2"/>
<keyword evidence="3" id="KW-0804">Transcription</keyword>
<dbReference type="GO" id="GO:0003700">
    <property type="term" value="F:DNA-binding transcription factor activity"/>
    <property type="evidence" value="ECO:0007669"/>
    <property type="project" value="TreeGrafter"/>
</dbReference>
<dbReference type="EMBL" id="NGFO01000006">
    <property type="protein sequence ID" value="OUC79698.1"/>
    <property type="molecule type" value="Genomic_DNA"/>
</dbReference>
<proteinExistence type="predicted"/>
<dbReference type="RefSeq" id="WP_086534674.1">
    <property type="nucleotide sequence ID" value="NZ_NGFO01000006.1"/>
</dbReference>
<dbReference type="SUPFAM" id="SSF46689">
    <property type="entry name" value="Homeodomain-like"/>
    <property type="match status" value="1"/>
</dbReference>
<evidence type="ECO:0000256" key="4">
    <source>
        <dbReference type="PROSITE-ProRule" id="PRU00335"/>
    </source>
</evidence>
<feature type="domain" description="HTH tetR-type" evidence="5">
    <location>
        <begin position="3"/>
        <end position="63"/>
    </location>
</feature>
<dbReference type="SUPFAM" id="SSF48498">
    <property type="entry name" value="Tetracyclin repressor-like, C-terminal domain"/>
    <property type="match status" value="1"/>
</dbReference>
<dbReference type="AlphaFoldDB" id="A0A243QD51"/>
<evidence type="ECO:0000313" key="7">
    <source>
        <dbReference type="Proteomes" id="UP000194632"/>
    </source>
</evidence>
<dbReference type="InterPro" id="IPR050109">
    <property type="entry name" value="HTH-type_TetR-like_transc_reg"/>
</dbReference>
<dbReference type="Gene3D" id="1.10.10.60">
    <property type="entry name" value="Homeodomain-like"/>
    <property type="match status" value="1"/>
</dbReference>
<keyword evidence="2 4" id="KW-0238">DNA-binding</keyword>
<feature type="DNA-binding region" description="H-T-H motif" evidence="4">
    <location>
        <begin position="26"/>
        <end position="45"/>
    </location>
</feature>
<comment type="caution">
    <text evidence="6">The sequence shown here is derived from an EMBL/GenBank/DDBJ whole genome shotgun (WGS) entry which is preliminary data.</text>
</comment>
<accession>A0A243QD51</accession>
<dbReference type="Pfam" id="PF00440">
    <property type="entry name" value="TetR_N"/>
    <property type="match status" value="1"/>
</dbReference>
<dbReference type="PANTHER" id="PTHR30055:SF148">
    <property type="entry name" value="TETR-FAMILY TRANSCRIPTIONAL REGULATOR"/>
    <property type="match status" value="1"/>
</dbReference>
<dbReference type="Pfam" id="PF16859">
    <property type="entry name" value="TetR_C_11"/>
    <property type="match status" value="1"/>
</dbReference>
<dbReference type="Proteomes" id="UP000194632">
    <property type="component" value="Unassembled WGS sequence"/>
</dbReference>
<dbReference type="PANTHER" id="PTHR30055">
    <property type="entry name" value="HTH-TYPE TRANSCRIPTIONAL REGULATOR RUTR"/>
    <property type="match status" value="1"/>
</dbReference>
<dbReference type="InterPro" id="IPR001647">
    <property type="entry name" value="HTH_TetR"/>
</dbReference>
<keyword evidence="7" id="KW-1185">Reference proteome</keyword>
<name>A0A243QD51_9ACTN</name>
<evidence type="ECO:0000313" key="6">
    <source>
        <dbReference type="EMBL" id="OUC79698.1"/>
    </source>
</evidence>
<evidence type="ECO:0000259" key="5">
    <source>
        <dbReference type="PROSITE" id="PS50977"/>
    </source>
</evidence>
<evidence type="ECO:0000256" key="3">
    <source>
        <dbReference type="ARBA" id="ARBA00023163"/>
    </source>
</evidence>
<evidence type="ECO:0000256" key="2">
    <source>
        <dbReference type="ARBA" id="ARBA00023125"/>
    </source>
</evidence>
<protein>
    <submittedName>
        <fullName evidence="6">TetR family transcriptional regulator</fullName>
    </submittedName>
</protein>
<dbReference type="PROSITE" id="PS50977">
    <property type="entry name" value="HTH_TETR_2"/>
    <property type="match status" value="1"/>
</dbReference>
<dbReference type="InterPro" id="IPR036271">
    <property type="entry name" value="Tet_transcr_reg_TetR-rel_C_sf"/>
</dbReference>
<dbReference type="GO" id="GO:0000976">
    <property type="term" value="F:transcription cis-regulatory region binding"/>
    <property type="evidence" value="ECO:0007669"/>
    <property type="project" value="TreeGrafter"/>
</dbReference>
<dbReference type="Gene3D" id="1.10.357.10">
    <property type="entry name" value="Tetracycline Repressor, domain 2"/>
    <property type="match status" value="1"/>
</dbReference>
<evidence type="ECO:0000256" key="1">
    <source>
        <dbReference type="ARBA" id="ARBA00023015"/>
    </source>
</evidence>